<reference evidence="12" key="2">
    <citation type="submission" date="2015-08" db="UniProtKB">
        <authorList>
            <consortium name="WormBaseParasite"/>
        </authorList>
    </citation>
    <scope>IDENTIFICATION</scope>
</reference>
<protein>
    <submittedName>
        <fullName evidence="12">C2 domain-containing protein</fullName>
    </submittedName>
</protein>
<evidence type="ECO:0000256" key="6">
    <source>
        <dbReference type="ARBA" id="ARBA00022753"/>
    </source>
</evidence>
<dbReference type="SUPFAM" id="SSF49562">
    <property type="entry name" value="C2 domain (Calcium/lipid-binding domain, CaLB)"/>
    <property type="match status" value="2"/>
</dbReference>
<dbReference type="WBParaSite" id="SVE_0816800.2">
    <property type="protein sequence ID" value="SVE_0816800.2"/>
    <property type="gene ID" value="SVE_0816800"/>
</dbReference>
<accession>A0A0K0FH10</accession>
<feature type="domain" description="C2" evidence="8">
    <location>
        <begin position="1040"/>
        <end position="1163"/>
    </location>
</feature>
<sequence>MNMEAVTSNVASKATIISRKISTAGAWAGQQFSRAANFIKTQSLALNDDDNSALNDGSQNHKQVQASDNHFFEQFSPIQLTNEDSKNVDEQYTIAKITINENEKHMHELYVEAMYTIQHKIGNQTDLTQSQLAKYVQSAFEVDEKLHKSLIARAARQKAPLVLLNVQLIEGKDLIAKDINGFSDPFCMMGIVPGEKKTFKPILNPEDIEVTPWDFEDFPDDSGLTQKVGKPTSPTSPNENNKKHRLSRIGGSFRRKLAGKKTQKTEDGEVTNIPAKVIKASSVQKMTLNPKWNEKFQFIVDNIQCDKFHLDIWDHDDDERSVIDAVTSLNEISGLRGLGRYFKEVTQSARAHSNESVDDFLGCVNIEISQIPPEGMEKWFELEKRSERSEVSGSIKLKLWLSTKEERVNSNDDETIDVKQHIQLIRQFALHEIRCSQQPVSSFSGALPDPAKAILYQHAIQGDLTPTHQLMCQWLAYGAMIPIGINFHLLNDIAGRLIDKWTPLDLDKDEENMLACSFNDFDDFVKGYLISHLKNVNVLKKSQVDRFGEILKTYINIKDSSLFERCVPFGPSKNTFLAECLVTASKDYFKWYFELSKDETNSCKILLKLIVHLIKGCQKIKYIEPFFKSNTEIDYTLTLYSNWDEMLEEYMAIEQTNESKSSLKQLFNNAHDGEEVVILSIMHLHCLIRDFDSFKPTSYKPKMMRSDWRYQFDRVVAKWIDIARIKAFSRVDLSCKLDSNLQLTSSEVKYTSSYVDICHIIDQLANIWEKLYVYDINLRADLLVKLVQFICKLVEYYIDKIMGELAQDGFCGDLQFYLPPALVSIFCATINNAEQVRRCLVIHDKLQLEELAEKFEKKIKKPAKFKEQIENDLDVCDRYIAEQIESTVFRFVVRCTDQMKKHVFHLAWSPTACPVDVSLKPMTDLLDAELSSIHKYLLHKNFLRIMHAQIGILIKLFNDCINENIGLEPIFYQRLYDAWGVLTDYFHADGKGLSLEAFDGMAGHRKIISILSLNKTPTVKIIEKYYSSLLKKQTDAQECKYGILNVRAYYNQKSQTLVVDIIGAKQIIPLDSNGLSDPFVVVELVPHFRFPLQIPAKTKVVSKSLNPIFNETFEFQVPPTQSPCAMIHFIVMDHDFLRSNDFAGEAFLELTEVPGFGNAQLSSTLRQFNLILIHPTNKFQEALSVLESRKDDKEAIDFLKSLSISY</sequence>
<dbReference type="PANTHER" id="PTHR45999">
    <property type="entry name" value="UNC-13-4A, ISOFORM B"/>
    <property type="match status" value="1"/>
</dbReference>
<reference evidence="11" key="1">
    <citation type="submission" date="2014-07" db="EMBL/GenBank/DDBJ databases">
        <authorList>
            <person name="Martin A.A"/>
            <person name="De Silva N."/>
        </authorList>
    </citation>
    <scope>NUCLEOTIDE SEQUENCE</scope>
</reference>
<evidence type="ECO:0000256" key="4">
    <source>
        <dbReference type="ARBA" id="ARBA00022483"/>
    </source>
</evidence>
<dbReference type="CDD" id="cd08676">
    <property type="entry name" value="C2A_Munc13-like"/>
    <property type="match status" value="1"/>
</dbReference>
<keyword evidence="5" id="KW-0963">Cytoplasm</keyword>
<evidence type="ECO:0000256" key="2">
    <source>
        <dbReference type="ARBA" id="ARBA00004603"/>
    </source>
</evidence>
<evidence type="ECO:0000313" key="12">
    <source>
        <dbReference type="WBParaSite" id="SVE_0816800.2"/>
    </source>
</evidence>
<evidence type="ECO:0000259" key="9">
    <source>
        <dbReference type="PROSITE" id="PS51258"/>
    </source>
</evidence>
<dbReference type="InterPro" id="IPR014772">
    <property type="entry name" value="Munc13_dom-2"/>
</dbReference>
<dbReference type="GO" id="GO:0005770">
    <property type="term" value="C:late endosome"/>
    <property type="evidence" value="ECO:0007669"/>
    <property type="project" value="UniProtKB-SubCell"/>
</dbReference>
<dbReference type="PROSITE" id="PS51259">
    <property type="entry name" value="MHD2"/>
    <property type="match status" value="1"/>
</dbReference>
<evidence type="ECO:0000313" key="11">
    <source>
        <dbReference type="Proteomes" id="UP000035680"/>
    </source>
</evidence>
<comment type="subcellular location">
    <subcellularLocation>
        <location evidence="1">Cytoplasm</location>
    </subcellularLocation>
    <subcellularLocation>
        <location evidence="2">Late endosome</location>
    </subcellularLocation>
</comment>
<dbReference type="PANTHER" id="PTHR45999:SF9">
    <property type="entry name" value="BAI1-ASSOCIATED PROTEIN 3"/>
    <property type="match status" value="1"/>
</dbReference>
<feature type="domain" description="MHD2" evidence="10">
    <location>
        <begin position="916"/>
        <end position="1025"/>
    </location>
</feature>
<dbReference type="PROSITE" id="PS51258">
    <property type="entry name" value="MHD1"/>
    <property type="match status" value="1"/>
</dbReference>
<dbReference type="GO" id="GO:0099503">
    <property type="term" value="C:secretory vesicle"/>
    <property type="evidence" value="ECO:0007669"/>
    <property type="project" value="TreeGrafter"/>
</dbReference>
<feature type="domain" description="MHD1" evidence="9">
    <location>
        <begin position="682"/>
        <end position="801"/>
    </location>
</feature>
<evidence type="ECO:0000256" key="5">
    <source>
        <dbReference type="ARBA" id="ARBA00022490"/>
    </source>
</evidence>
<dbReference type="Gene3D" id="1.10.357.50">
    <property type="match status" value="1"/>
</dbReference>
<dbReference type="InterPro" id="IPR014770">
    <property type="entry name" value="Munc13_1"/>
</dbReference>
<organism evidence="11 12">
    <name type="scientific">Strongyloides venezuelensis</name>
    <name type="common">Threadworm</name>
    <dbReference type="NCBI Taxonomy" id="75913"/>
    <lineage>
        <taxon>Eukaryota</taxon>
        <taxon>Metazoa</taxon>
        <taxon>Ecdysozoa</taxon>
        <taxon>Nematoda</taxon>
        <taxon>Chromadorea</taxon>
        <taxon>Rhabditida</taxon>
        <taxon>Tylenchina</taxon>
        <taxon>Panagrolaimomorpha</taxon>
        <taxon>Strongyloidoidea</taxon>
        <taxon>Strongyloididae</taxon>
        <taxon>Strongyloides</taxon>
    </lineage>
</organism>
<dbReference type="Pfam" id="PF00168">
    <property type="entry name" value="C2"/>
    <property type="match status" value="3"/>
</dbReference>
<dbReference type="Gene3D" id="2.60.40.150">
    <property type="entry name" value="C2 domain"/>
    <property type="match status" value="2"/>
</dbReference>
<keyword evidence="6" id="KW-0967">Endosome</keyword>
<dbReference type="SMART" id="SM00239">
    <property type="entry name" value="C2"/>
    <property type="match status" value="2"/>
</dbReference>
<proteinExistence type="inferred from homology"/>
<dbReference type="Proteomes" id="UP000035680">
    <property type="component" value="Unassembled WGS sequence"/>
</dbReference>
<dbReference type="CDD" id="cd04009">
    <property type="entry name" value="C2B_Munc13-like"/>
    <property type="match status" value="1"/>
</dbReference>
<dbReference type="InterPro" id="IPR035892">
    <property type="entry name" value="C2_domain_sf"/>
</dbReference>
<name>A0A0K0FH10_STRVS</name>
<evidence type="ECO:0000259" key="10">
    <source>
        <dbReference type="PROSITE" id="PS51259"/>
    </source>
</evidence>
<dbReference type="STRING" id="75913.A0A0K0FH10"/>
<keyword evidence="4" id="KW-0268">Exocytosis</keyword>
<dbReference type="InterPro" id="IPR052095">
    <property type="entry name" value="UNC-13_domain"/>
</dbReference>
<evidence type="ECO:0000256" key="3">
    <source>
        <dbReference type="ARBA" id="ARBA00005823"/>
    </source>
</evidence>
<dbReference type="InterPro" id="IPR000008">
    <property type="entry name" value="C2_dom"/>
</dbReference>
<evidence type="ECO:0000259" key="8">
    <source>
        <dbReference type="PROSITE" id="PS50004"/>
    </source>
</evidence>
<evidence type="ECO:0000256" key="7">
    <source>
        <dbReference type="SAM" id="MobiDB-lite"/>
    </source>
</evidence>
<keyword evidence="11" id="KW-1185">Reference proteome</keyword>
<feature type="region of interest" description="Disordered" evidence="7">
    <location>
        <begin position="221"/>
        <end position="247"/>
    </location>
</feature>
<feature type="domain" description="C2" evidence="8">
    <location>
        <begin position="142"/>
        <end position="349"/>
    </location>
</feature>
<evidence type="ECO:0000256" key="1">
    <source>
        <dbReference type="ARBA" id="ARBA00004496"/>
    </source>
</evidence>
<dbReference type="AlphaFoldDB" id="A0A0K0FH10"/>
<comment type="similarity">
    <text evidence="3">Belongs to the unc-13 family.</text>
</comment>
<dbReference type="GO" id="GO:0006887">
    <property type="term" value="P:exocytosis"/>
    <property type="evidence" value="ECO:0007669"/>
    <property type="project" value="UniProtKB-KW"/>
</dbReference>
<dbReference type="PRINTS" id="PR00360">
    <property type="entry name" value="C2DOMAIN"/>
</dbReference>
<dbReference type="PROSITE" id="PS50004">
    <property type="entry name" value="C2"/>
    <property type="match status" value="2"/>
</dbReference>